<feature type="transmembrane region" description="Helical" evidence="1">
    <location>
        <begin position="77"/>
        <end position="98"/>
    </location>
</feature>
<proteinExistence type="predicted"/>
<organism evidence="2 3">
    <name type="scientific">Herbaspirillum hiltneri N3</name>
    <dbReference type="NCBI Taxonomy" id="1262470"/>
    <lineage>
        <taxon>Bacteria</taxon>
        <taxon>Pseudomonadati</taxon>
        <taxon>Pseudomonadota</taxon>
        <taxon>Betaproteobacteria</taxon>
        <taxon>Burkholderiales</taxon>
        <taxon>Oxalobacteraceae</taxon>
        <taxon>Herbaspirillum</taxon>
    </lineage>
</organism>
<evidence type="ECO:0000313" key="2">
    <source>
        <dbReference type="EMBL" id="AKZ64835.1"/>
    </source>
</evidence>
<feature type="transmembrane region" description="Helical" evidence="1">
    <location>
        <begin position="379"/>
        <end position="402"/>
    </location>
</feature>
<dbReference type="Proteomes" id="UP000063429">
    <property type="component" value="Chromosome"/>
</dbReference>
<feature type="transmembrane region" description="Helical" evidence="1">
    <location>
        <begin position="245"/>
        <end position="267"/>
    </location>
</feature>
<protein>
    <submittedName>
        <fullName evidence="2">Branched-chain amino acid ABC transporter permease</fullName>
    </submittedName>
</protein>
<feature type="transmembrane region" description="Helical" evidence="1">
    <location>
        <begin position="414"/>
        <end position="437"/>
    </location>
</feature>
<keyword evidence="3" id="KW-1185">Reference proteome</keyword>
<reference evidence="3" key="1">
    <citation type="journal article" date="2015" name="Genome Announc.">
        <title>Complete Genome Sequence of Herbaspirillum hiltneri N3 (DSM 17495), Isolated from Surface-Sterilized Wheat Roots.</title>
        <authorList>
            <person name="Guizelini D."/>
            <person name="Saizaki P.M."/>
            <person name="Coimbra N.A."/>
            <person name="Weiss V.A."/>
            <person name="Faoro H."/>
            <person name="Sfeir M.Z."/>
            <person name="Baura V.A."/>
            <person name="Monteiro R.A."/>
            <person name="Chubatsu L.S."/>
            <person name="Souza E.M."/>
            <person name="Cruz L.M."/>
            <person name="Pedrosa F.O."/>
            <person name="Raittz R.T."/>
            <person name="Marchaukoski J.N."/>
            <person name="Steffens M.B."/>
        </authorList>
    </citation>
    <scope>NUCLEOTIDE SEQUENCE [LARGE SCALE GENOMIC DNA]</scope>
    <source>
        <strain evidence="3">N3</strain>
    </source>
</reference>
<feature type="transmembrane region" description="Helical" evidence="1">
    <location>
        <begin position="329"/>
        <end position="349"/>
    </location>
</feature>
<feature type="transmembrane region" description="Helical" evidence="1">
    <location>
        <begin position="204"/>
        <end position="225"/>
    </location>
</feature>
<feature type="transmembrane region" description="Helical" evidence="1">
    <location>
        <begin position="119"/>
        <end position="138"/>
    </location>
</feature>
<keyword evidence="1" id="KW-0472">Membrane</keyword>
<evidence type="ECO:0000256" key="1">
    <source>
        <dbReference type="SAM" id="Phobius"/>
    </source>
</evidence>
<dbReference type="EMBL" id="CP011409">
    <property type="protein sequence ID" value="AKZ64835.1"/>
    <property type="molecule type" value="Genomic_DNA"/>
</dbReference>
<gene>
    <name evidence="2" type="ORF">F506_21205</name>
</gene>
<feature type="transmembrane region" description="Helical" evidence="1">
    <location>
        <begin position="176"/>
        <end position="197"/>
    </location>
</feature>
<keyword evidence="1" id="KW-1133">Transmembrane helix</keyword>
<feature type="transmembrane region" description="Helical" evidence="1">
    <location>
        <begin position="20"/>
        <end position="39"/>
    </location>
</feature>
<evidence type="ECO:0000313" key="3">
    <source>
        <dbReference type="Proteomes" id="UP000063429"/>
    </source>
</evidence>
<sequence length="441" mass="46117">MQASATATPVIQPGLQTWKLYVYAVLILVVAELIGSVAFKMGPGKVVLLPMVWALIMGAVIGSVQSKMGPLALTRPLQFRAAAILQPALLLFVAKLGLMVGSSLPKIIGAGWALVFQEFGHFVGTIVIGLPLALLLGIKREAIGATFSVGREPSLAIIGERYGMNSPEGRGVLAEYITGTLFGAVFIAIFAGFITSLNIFHPVALAMGAGVGSGSMMAAAAGAIAAQQTPEMAKDVATFAAASNLITTTIGTYFTLFISLPLAVWGYRVLEPIIGRTTSSSSTAADDKLHEQTHTEVADLNLAGRVGAWVFAGVLTIIANWIAYKVAPLESVGCIVIMIGAVLVGDLLCNLTGRKIPAVCWVTLAAMFLTSPACPWADAIVAITGKINFLAVITPMLTFAGLSIAKDIPAFRKLGWRIVLVSFAANAGTFIGATLIAEFFH</sequence>
<dbReference type="InterPro" id="IPR021450">
    <property type="entry name" value="DUF3100"/>
</dbReference>
<accession>A0ABN4I153</accession>
<feature type="transmembrane region" description="Helical" evidence="1">
    <location>
        <begin position="46"/>
        <end position="65"/>
    </location>
</feature>
<dbReference type="Pfam" id="PF11299">
    <property type="entry name" value="DUF3100"/>
    <property type="match status" value="1"/>
</dbReference>
<feature type="transmembrane region" description="Helical" evidence="1">
    <location>
        <begin position="356"/>
        <end position="373"/>
    </location>
</feature>
<feature type="transmembrane region" description="Helical" evidence="1">
    <location>
        <begin position="302"/>
        <end position="323"/>
    </location>
</feature>
<keyword evidence="1" id="KW-0812">Transmembrane</keyword>
<name>A0ABN4I153_9BURK</name>
<dbReference type="RefSeq" id="WP_053200735.1">
    <property type="nucleotide sequence ID" value="NZ_CP011409.1"/>
</dbReference>